<protein>
    <submittedName>
        <fullName evidence="2">MBL fold metallo-hydrolase</fullName>
    </submittedName>
</protein>
<feature type="domain" description="Metallo-beta-lactamase" evidence="1">
    <location>
        <begin position="16"/>
        <end position="207"/>
    </location>
</feature>
<proteinExistence type="predicted"/>
<evidence type="ECO:0000313" key="3">
    <source>
        <dbReference type="Proteomes" id="UP000095743"/>
    </source>
</evidence>
<keyword evidence="2" id="KW-0378">Hydrolase</keyword>
<dbReference type="SMART" id="SM00849">
    <property type="entry name" value="Lactamase_B"/>
    <property type="match status" value="1"/>
</dbReference>
<dbReference type="SUPFAM" id="SSF56281">
    <property type="entry name" value="Metallo-hydrolase/oxidoreductase"/>
    <property type="match status" value="1"/>
</dbReference>
<dbReference type="PANTHER" id="PTHR42951:SF14">
    <property type="entry name" value="METALLO-BETA-LACTAMASE SUPERFAMILY PROTEIN"/>
    <property type="match status" value="1"/>
</dbReference>
<reference evidence="2 3" key="1">
    <citation type="submission" date="2016-09" db="EMBL/GenBank/DDBJ databases">
        <title>Genomic analysis reveals versatility of anaerobic energy metabolism of Geosporobacter ferrireducens IRF9 of phylum Firmicutes.</title>
        <authorList>
            <person name="Kim S.-J."/>
        </authorList>
    </citation>
    <scope>NUCLEOTIDE SEQUENCE [LARGE SCALE GENOMIC DNA]</scope>
    <source>
        <strain evidence="2 3">IRF9</strain>
    </source>
</reference>
<sequence length="299" mass="33564">MELKRITEKIYYIPNVVNIGCIVHEDNAILIDTGLEDHTGKKILNTLKKEGLKVTAVINTHSHADHCGGNAYIQSQTDAKTFASEIEEAIIRYPYLEPLYLFSGAHPLKSLQNKFLMAKPSKIDYVIKEREAVLEVCGLELGIVFLPGHSPGQMGIAFENVLFCADAFVSSEVLDKHKIPFNVDIVKHRKTLNYLKNSTYGYYIPAHSSPVSDITDVVEKNIARLDEIDSTIIEQLKSEKSTEQIFQSVCTYYGIQVNNLSQFYLLQAAVAAHLSGLETQDLIEANTVDNLVFWKRKSI</sequence>
<dbReference type="Pfam" id="PF00753">
    <property type="entry name" value="Lactamase_B"/>
    <property type="match status" value="1"/>
</dbReference>
<dbReference type="Proteomes" id="UP000095743">
    <property type="component" value="Chromosome"/>
</dbReference>
<keyword evidence="3" id="KW-1185">Reference proteome</keyword>
<dbReference type="GO" id="GO:0016787">
    <property type="term" value="F:hydrolase activity"/>
    <property type="evidence" value="ECO:0007669"/>
    <property type="project" value="UniProtKB-KW"/>
</dbReference>
<dbReference type="EMBL" id="CP017269">
    <property type="protein sequence ID" value="AOT68402.1"/>
    <property type="molecule type" value="Genomic_DNA"/>
</dbReference>
<dbReference type="InterPro" id="IPR036866">
    <property type="entry name" value="RibonucZ/Hydroxyglut_hydro"/>
</dbReference>
<accession>A0A1D8GBW0</accession>
<name>A0A1D8GBW0_9FIRM</name>
<dbReference type="STRING" id="1424294.Gferi_01615"/>
<dbReference type="RefSeq" id="WP_069973955.1">
    <property type="nucleotide sequence ID" value="NZ_CP017269.1"/>
</dbReference>
<dbReference type="AlphaFoldDB" id="A0A1D8GBW0"/>
<dbReference type="KEGG" id="gfe:Gferi_01615"/>
<dbReference type="InterPro" id="IPR001279">
    <property type="entry name" value="Metallo-B-lactamas"/>
</dbReference>
<dbReference type="CDD" id="cd07743">
    <property type="entry name" value="metallo-hydrolase-like_MBL-fold"/>
    <property type="match status" value="1"/>
</dbReference>
<dbReference type="PANTHER" id="PTHR42951">
    <property type="entry name" value="METALLO-BETA-LACTAMASE DOMAIN-CONTAINING"/>
    <property type="match status" value="1"/>
</dbReference>
<dbReference type="Gene3D" id="3.60.15.10">
    <property type="entry name" value="Ribonuclease Z/Hydroxyacylglutathione hydrolase-like"/>
    <property type="match status" value="1"/>
</dbReference>
<gene>
    <name evidence="2" type="ORF">Gferi_01615</name>
</gene>
<evidence type="ECO:0000313" key="2">
    <source>
        <dbReference type="EMBL" id="AOT68402.1"/>
    </source>
</evidence>
<dbReference type="InterPro" id="IPR050855">
    <property type="entry name" value="NDM-1-like"/>
</dbReference>
<dbReference type="OrthoDB" id="11380at2"/>
<evidence type="ECO:0000259" key="1">
    <source>
        <dbReference type="SMART" id="SM00849"/>
    </source>
</evidence>
<organism evidence="2 3">
    <name type="scientific">Geosporobacter ferrireducens</name>
    <dbReference type="NCBI Taxonomy" id="1424294"/>
    <lineage>
        <taxon>Bacteria</taxon>
        <taxon>Bacillati</taxon>
        <taxon>Bacillota</taxon>
        <taxon>Clostridia</taxon>
        <taxon>Peptostreptococcales</taxon>
        <taxon>Thermotaleaceae</taxon>
        <taxon>Geosporobacter</taxon>
    </lineage>
</organism>